<dbReference type="InterPro" id="IPR029068">
    <property type="entry name" value="Glyas_Bleomycin-R_OHBP_Dase"/>
</dbReference>
<dbReference type="GO" id="GO:0003852">
    <property type="term" value="F:2-isopropylmalate synthase activity"/>
    <property type="evidence" value="ECO:0007669"/>
    <property type="project" value="UniProtKB-EC"/>
</dbReference>
<keyword evidence="3" id="KW-1185">Reference proteome</keyword>
<dbReference type="AlphaFoldDB" id="U2WR83"/>
<organism evidence="2 3">
    <name type="scientific">Candidatus Micropelagius thuwalensis</name>
    <dbReference type="NCBI Taxonomy" id="1397666"/>
    <lineage>
        <taxon>Bacteria</taxon>
        <taxon>Pseudomonadati</taxon>
        <taxon>Pseudomonadota</taxon>
        <taxon>Alphaproteobacteria</taxon>
        <taxon>PS1 clade</taxon>
        <taxon>Candidatus Micropelagius</taxon>
    </lineage>
</organism>
<dbReference type="eggNOG" id="COG0346">
    <property type="taxonomic scope" value="Bacteria"/>
</dbReference>
<dbReference type="STRING" id="1397666.RS24_01030"/>
<dbReference type="Pfam" id="PF13468">
    <property type="entry name" value="Glyoxalase_3"/>
    <property type="match status" value="1"/>
</dbReference>
<name>U2WR83_9PROT</name>
<keyword evidence="2" id="KW-0012">Acyltransferase</keyword>
<gene>
    <name evidence="2" type="primary">leuA</name>
    <name evidence="2" type="ORF">RS24_01030</name>
</gene>
<dbReference type="RefSeq" id="WP_021777032.1">
    <property type="nucleotide sequence ID" value="NZ_AWXE01000004.1"/>
</dbReference>
<comment type="caution">
    <text evidence="2">The sequence shown here is derived from an EMBL/GenBank/DDBJ whole genome shotgun (WGS) entry which is preliminary data.</text>
</comment>
<evidence type="ECO:0000259" key="1">
    <source>
        <dbReference type="Pfam" id="PF13468"/>
    </source>
</evidence>
<dbReference type="SUPFAM" id="SSF54593">
    <property type="entry name" value="Glyoxalase/Bleomycin resistance protein/Dihydroxybiphenyl dioxygenase"/>
    <property type="match status" value="1"/>
</dbReference>
<dbReference type="EMBL" id="AWXE01000004">
    <property type="protein sequence ID" value="ERL46053.1"/>
    <property type="molecule type" value="Genomic_DNA"/>
</dbReference>
<dbReference type="EC" id="2.3.3.13" evidence="2"/>
<dbReference type="InterPro" id="IPR025870">
    <property type="entry name" value="Glyoxalase-like_dom"/>
</dbReference>
<dbReference type="Gene3D" id="3.10.180.10">
    <property type="entry name" value="2,3-Dihydroxybiphenyl 1,2-Dioxygenase, domain 1"/>
    <property type="match status" value="1"/>
</dbReference>
<feature type="domain" description="Glyoxalase-like" evidence="1">
    <location>
        <begin position="6"/>
        <end position="200"/>
    </location>
</feature>
<dbReference type="PANTHER" id="PTHR40265">
    <property type="entry name" value="BLL2707 PROTEIN"/>
    <property type="match status" value="1"/>
</dbReference>
<dbReference type="Proteomes" id="UP000016762">
    <property type="component" value="Unassembled WGS sequence"/>
</dbReference>
<evidence type="ECO:0000313" key="3">
    <source>
        <dbReference type="Proteomes" id="UP000016762"/>
    </source>
</evidence>
<protein>
    <submittedName>
        <fullName evidence="2">2-isopropylmalate synthase protein</fullName>
        <ecNumber evidence="2">2.3.3.13</ecNumber>
    </submittedName>
</protein>
<reference evidence="2 3" key="1">
    <citation type="journal article" date="2014" name="FEMS Microbiol. Ecol.">
        <title>Genomic differentiation among two strains of the PS1 clade isolated from geographically separated marine habitats.</title>
        <authorList>
            <person name="Jimenez-Infante F."/>
            <person name="Ngugi D.K."/>
            <person name="Alam I."/>
            <person name="Rashid M."/>
            <person name="Baalawi W."/>
            <person name="Kamau A.A."/>
            <person name="Bajic V.B."/>
            <person name="Stingl U."/>
        </authorList>
    </citation>
    <scope>NUCLEOTIDE SEQUENCE [LARGE SCALE GENOMIC DNA]</scope>
    <source>
        <strain evidence="2 3">RS24</strain>
    </source>
</reference>
<accession>U2WR83</accession>
<keyword evidence="2" id="KW-0808">Transferase</keyword>
<proteinExistence type="predicted"/>
<sequence>MTKICFDHCVIFVPDLNLAIQQFSELGFIVSRGGEHKYTCNALIIFRDQTYIEIIALKKFWFRPIIRFAAKIGLLNYYANKKTDTSWRLIRWITKSYGALDWCLRTKNIQYALNSLARNKIPTLKKLAYQRKRPDGQIVQWELGCSKDYDLPFLIEDKTPINLRIAQDNNTKHTNGALGFKKIILSSKNTEKIAYGLSALLNENQNHSRKLPKTFSIGNIMISLKQEANPKSCFSLELSYSGNKRKCMNTKKTFGAVIWLTPNI</sequence>
<evidence type="ECO:0000313" key="2">
    <source>
        <dbReference type="EMBL" id="ERL46053.1"/>
    </source>
</evidence>
<dbReference type="OrthoDB" id="9812467at2"/>
<dbReference type="PANTHER" id="PTHR40265:SF1">
    <property type="entry name" value="GLYOXALASE-LIKE DOMAIN-CONTAINING PROTEIN"/>
    <property type="match status" value="1"/>
</dbReference>